<evidence type="ECO:0000256" key="1">
    <source>
        <dbReference type="SAM" id="MobiDB-lite"/>
    </source>
</evidence>
<sequence>MATARIRTPDEPPSAAWNFEGADYVGFGKWPQQDEFEDRDSLQCATEDRGPTRPPEVNAWPDEDDEDETDWIPDEQSSSDEEPLEYDSDWETESEGIDIGVSTMSIEEDSEYSNSAPNRYPLTDLCEPQFPDRLPHGTWHNGLAYYTGDRQHPQKWSLLNLDHSNAPPEHIASPSCQSMQGIHGHVLSVAQMKNCRNIRYLIPKPSNWKADSSDQLLEGSRDNLFYVSGESNGSNMIESRNFRGYVDLNGLWHWREIRNMPAAYGVEDRIPEPIRKQIHLPQLERARQQWDWPWCHIPGDEWLVANPVEIPGISRVLESCMKDLNIKGYTEQTTRFLALPAETIQHTLSFLNITDLDNATRTCRAMFKLAQPIFRKNVARDMPWLWEVLENNQYPASRDCLPTWDPLCPLGVPPPTLPVGLESEEEEEDRWLPIILEDPEMEPVYKVTKTVNDQRRKKITAPYHERLKALQKDWHSFRRNVEAWMDGTSERLDMNWRRLWLLFNPATTTLPGIRNRARIWKDCESIMHFVALVREGDDMDERHKELKAKISELVDESSYGLPDTEPDVPSWLYAY</sequence>
<dbReference type="Proteomes" id="UP000574317">
    <property type="component" value="Unassembled WGS sequence"/>
</dbReference>
<dbReference type="SUPFAM" id="SSF81383">
    <property type="entry name" value="F-box domain"/>
    <property type="match status" value="1"/>
</dbReference>
<dbReference type="AlphaFoldDB" id="A0A8H5NH78"/>
<comment type="caution">
    <text evidence="3">The sequence shown here is derived from an EMBL/GenBank/DDBJ whole genome shotgun (WGS) entry which is preliminary data.</text>
</comment>
<organism evidence="3 4">
    <name type="scientific">Fusarium napiforme</name>
    <dbReference type="NCBI Taxonomy" id="42672"/>
    <lineage>
        <taxon>Eukaryota</taxon>
        <taxon>Fungi</taxon>
        <taxon>Dikarya</taxon>
        <taxon>Ascomycota</taxon>
        <taxon>Pezizomycotina</taxon>
        <taxon>Sordariomycetes</taxon>
        <taxon>Hypocreomycetidae</taxon>
        <taxon>Hypocreales</taxon>
        <taxon>Nectriaceae</taxon>
        <taxon>Fusarium</taxon>
        <taxon>Fusarium fujikuroi species complex</taxon>
    </lineage>
</organism>
<feature type="region of interest" description="Disordered" evidence="1">
    <location>
        <begin position="28"/>
        <end position="91"/>
    </location>
</feature>
<protein>
    <recommendedName>
        <fullName evidence="2">F-box domain-containing protein</fullName>
    </recommendedName>
</protein>
<keyword evidence="4" id="KW-1185">Reference proteome</keyword>
<dbReference type="InterPro" id="IPR001810">
    <property type="entry name" value="F-box_dom"/>
</dbReference>
<proteinExistence type="predicted"/>
<feature type="compositionally biased region" description="Acidic residues" evidence="1">
    <location>
        <begin position="61"/>
        <end position="91"/>
    </location>
</feature>
<reference evidence="3 4" key="1">
    <citation type="submission" date="2020-05" db="EMBL/GenBank/DDBJ databases">
        <title>Identification and distribution of gene clusters putatively required for synthesis of sphingolipid metabolism inhibitors in phylogenetically diverse species of the filamentous fungus Fusarium.</title>
        <authorList>
            <person name="Kim H.-S."/>
            <person name="Busman M."/>
            <person name="Brown D.W."/>
            <person name="Divon H."/>
            <person name="Uhlig S."/>
            <person name="Proctor R.H."/>
        </authorList>
    </citation>
    <scope>NUCLEOTIDE SEQUENCE [LARGE SCALE GENOMIC DNA]</scope>
    <source>
        <strain evidence="3 4">NRRL 25196</strain>
    </source>
</reference>
<dbReference type="PROSITE" id="PS50181">
    <property type="entry name" value="FBOX"/>
    <property type="match status" value="1"/>
</dbReference>
<feature type="domain" description="F-box" evidence="2">
    <location>
        <begin position="333"/>
        <end position="377"/>
    </location>
</feature>
<name>A0A8H5NH78_9HYPO</name>
<gene>
    <name evidence="3" type="ORF">FNAPI_1717</name>
</gene>
<accession>A0A8H5NH78</accession>
<dbReference type="InterPro" id="IPR036047">
    <property type="entry name" value="F-box-like_dom_sf"/>
</dbReference>
<evidence type="ECO:0000313" key="4">
    <source>
        <dbReference type="Proteomes" id="UP000574317"/>
    </source>
</evidence>
<evidence type="ECO:0000259" key="2">
    <source>
        <dbReference type="PROSITE" id="PS50181"/>
    </source>
</evidence>
<dbReference type="EMBL" id="JAAOAO010000059">
    <property type="protein sequence ID" value="KAF5565299.1"/>
    <property type="molecule type" value="Genomic_DNA"/>
</dbReference>
<evidence type="ECO:0000313" key="3">
    <source>
        <dbReference type="EMBL" id="KAF5565299.1"/>
    </source>
</evidence>